<feature type="transmembrane region" description="Helical" evidence="2">
    <location>
        <begin position="424"/>
        <end position="444"/>
    </location>
</feature>
<accession>A0A8T8WKD9</accession>
<protein>
    <recommendedName>
        <fullName evidence="5">Low temperature requirement A</fullName>
    </recommendedName>
</protein>
<reference evidence="3 4" key="1">
    <citation type="submission" date="2018-02" db="EMBL/GenBank/DDBJ databases">
        <title>The genomes of Aspergillus section Nigri reveals drivers in fungal speciation.</title>
        <authorList>
            <consortium name="DOE Joint Genome Institute"/>
            <person name="Vesth T.C."/>
            <person name="Nybo J."/>
            <person name="Theobald S."/>
            <person name="Brandl J."/>
            <person name="Frisvad J.C."/>
            <person name="Nielsen K.F."/>
            <person name="Lyhne E.K."/>
            <person name="Kogle M.E."/>
            <person name="Kuo A."/>
            <person name="Riley R."/>
            <person name="Clum A."/>
            <person name="Nolan M."/>
            <person name="Lipzen A."/>
            <person name="Salamov A."/>
            <person name="Henrissat B."/>
            <person name="Wiebenga A."/>
            <person name="De vries R.P."/>
            <person name="Grigoriev I.V."/>
            <person name="Mortensen U.H."/>
            <person name="Andersen M.R."/>
            <person name="Baker S.E."/>
        </authorList>
    </citation>
    <scope>NUCLEOTIDE SEQUENCE [LARGE SCALE GENOMIC DNA]</scope>
    <source>
        <strain evidence="3 4">CBS 114.51</strain>
    </source>
</reference>
<feature type="transmembrane region" description="Helical" evidence="2">
    <location>
        <begin position="208"/>
        <end position="231"/>
    </location>
</feature>
<dbReference type="InterPro" id="IPR010640">
    <property type="entry name" value="Low_temperature_requirement_A"/>
</dbReference>
<feature type="transmembrane region" description="Helical" evidence="2">
    <location>
        <begin position="488"/>
        <end position="506"/>
    </location>
</feature>
<dbReference type="Pfam" id="PF06772">
    <property type="entry name" value="LtrA"/>
    <property type="match status" value="1"/>
</dbReference>
<feature type="transmembrane region" description="Helical" evidence="2">
    <location>
        <begin position="456"/>
        <end position="476"/>
    </location>
</feature>
<feature type="region of interest" description="Disordered" evidence="1">
    <location>
        <begin position="1"/>
        <end position="25"/>
    </location>
</feature>
<feature type="transmembrane region" description="Helical" evidence="2">
    <location>
        <begin position="178"/>
        <end position="202"/>
    </location>
</feature>
<keyword evidence="2" id="KW-0472">Membrane</keyword>
<dbReference type="PANTHER" id="PTHR42101">
    <property type="entry name" value="CHROMOSOME 16, WHOLE GENOME SHOTGUN SEQUENCE"/>
    <property type="match status" value="1"/>
</dbReference>
<name>A0A8T8WKD9_ASPJA</name>
<keyword evidence="2" id="KW-0812">Transmembrane</keyword>
<dbReference type="EMBL" id="KZ824898">
    <property type="protein sequence ID" value="RAH75940.1"/>
    <property type="molecule type" value="Genomic_DNA"/>
</dbReference>
<feature type="transmembrane region" description="Helical" evidence="2">
    <location>
        <begin position="114"/>
        <end position="134"/>
    </location>
</feature>
<organism evidence="3 4">
    <name type="scientific">Aspergillus japonicus CBS 114.51</name>
    <dbReference type="NCBI Taxonomy" id="1448312"/>
    <lineage>
        <taxon>Eukaryota</taxon>
        <taxon>Fungi</taxon>
        <taxon>Dikarya</taxon>
        <taxon>Ascomycota</taxon>
        <taxon>Pezizomycotina</taxon>
        <taxon>Eurotiomycetes</taxon>
        <taxon>Eurotiomycetidae</taxon>
        <taxon>Eurotiales</taxon>
        <taxon>Aspergillaceae</taxon>
        <taxon>Aspergillus</taxon>
        <taxon>Aspergillus subgen. Circumdati</taxon>
    </lineage>
</organism>
<dbReference type="RefSeq" id="XP_025521834.1">
    <property type="nucleotide sequence ID" value="XM_025677398.1"/>
</dbReference>
<dbReference type="OrthoDB" id="3177213at2759"/>
<feature type="transmembrane region" description="Helical" evidence="2">
    <location>
        <begin position="243"/>
        <end position="264"/>
    </location>
</feature>
<sequence length="523" mass="58530">MGLIPFVTSPLHPPKSGRSIPQGSTFDSEPGLATHDETLFENPQFEHYEATSNIQLFFDLFFVANLTSFVTAHDVNSSTTLASYVGFISNLWFTWCQVSLYDVRFATDSIFERVAHACHFGVMMGLAVIGPNFLKKDTWGPMQQLSLILMVSRLVLACQHGTTLYFTWHYRKIRAPLLVTLISLLAAAAVYFGISFAFHFRITWNAHIAWYCVSVTEVVLNVAVAALRPALSLEKTHLVERMTFLTLIILGEGIILLTKVISMIGKLDQRFFPPDIGMLISSVVIIHLWAMLHFPFHVCLCLMMEGINQIFIWAHLWADIKYLFDPLEKSIQNAPVDELSEILGETLDDVLNRFTTYFQVIESAFNATKALPSNADGTEFIETAWPAIMETVTIIVHNFGWNIPKEVAAKANLTIQEEIDNEGYFCICTGLFLIFTTVFAILSLPRDPQHFRMRHFSTGITALVGLGLALLSLMNVTGKSQAVGQSPWTLPALVLIMLFYVAFLYGRPLHLSFTAAASPSLLS</sequence>
<evidence type="ECO:0008006" key="5">
    <source>
        <dbReference type="Google" id="ProtNLM"/>
    </source>
</evidence>
<dbReference type="AlphaFoldDB" id="A0A8T8WKD9"/>
<evidence type="ECO:0000313" key="3">
    <source>
        <dbReference type="EMBL" id="RAH75940.1"/>
    </source>
</evidence>
<evidence type="ECO:0000313" key="4">
    <source>
        <dbReference type="Proteomes" id="UP000249497"/>
    </source>
</evidence>
<feature type="transmembrane region" description="Helical" evidence="2">
    <location>
        <begin position="276"/>
        <end position="303"/>
    </location>
</feature>
<gene>
    <name evidence="3" type="ORF">BO86DRAFT_460236</name>
</gene>
<evidence type="ECO:0000256" key="2">
    <source>
        <dbReference type="SAM" id="Phobius"/>
    </source>
</evidence>
<keyword evidence="2" id="KW-1133">Transmembrane helix</keyword>
<dbReference type="GeneID" id="37181091"/>
<proteinExistence type="predicted"/>
<keyword evidence="4" id="KW-1185">Reference proteome</keyword>
<dbReference type="PANTHER" id="PTHR42101:SF1">
    <property type="entry name" value="LOW TEMPERATURE REQUIREMENT A"/>
    <property type="match status" value="1"/>
</dbReference>
<dbReference type="Proteomes" id="UP000249497">
    <property type="component" value="Unassembled WGS sequence"/>
</dbReference>
<feature type="transmembrane region" description="Helical" evidence="2">
    <location>
        <begin position="146"/>
        <end position="166"/>
    </location>
</feature>
<evidence type="ECO:0000256" key="1">
    <source>
        <dbReference type="SAM" id="MobiDB-lite"/>
    </source>
</evidence>